<dbReference type="OrthoDB" id="9785413at2"/>
<dbReference type="NCBIfam" id="NF011990">
    <property type="entry name" value="PRK15446.2-6"/>
    <property type="match status" value="1"/>
</dbReference>
<reference evidence="1 2" key="1">
    <citation type="submission" date="2018-03" db="EMBL/GenBank/DDBJ databases">
        <title>Genomic Encyclopedia of Archaeal and Bacterial Type Strains, Phase II (KMG-II): from individual species to whole genera.</title>
        <authorList>
            <person name="Goeker M."/>
        </authorList>
    </citation>
    <scope>NUCLEOTIDE SEQUENCE [LARGE SCALE GENOMIC DNA]</scope>
    <source>
        <strain evidence="1 2">DSM 29328</strain>
    </source>
</reference>
<protein>
    <submittedName>
        <fullName evidence="1">Alpha-D-ribose 1-methylphosphonate 5-triphosphate diphosphatase</fullName>
    </submittedName>
</protein>
<dbReference type="Gene3D" id="2.30.40.10">
    <property type="entry name" value="Urease, subunit C, domain 1"/>
    <property type="match status" value="1"/>
</dbReference>
<accession>A0A2T0RLL9</accession>
<organism evidence="1 2">
    <name type="scientific">Aliiruegeria haliotis</name>
    <dbReference type="NCBI Taxonomy" id="1280846"/>
    <lineage>
        <taxon>Bacteria</taxon>
        <taxon>Pseudomonadati</taxon>
        <taxon>Pseudomonadota</taxon>
        <taxon>Alphaproteobacteria</taxon>
        <taxon>Rhodobacterales</taxon>
        <taxon>Roseobacteraceae</taxon>
        <taxon>Aliiruegeria</taxon>
    </lineage>
</organism>
<name>A0A2T0RLL9_9RHOB</name>
<dbReference type="NCBIfam" id="TIGR02318">
    <property type="entry name" value="phosphono_phnM"/>
    <property type="match status" value="1"/>
</dbReference>
<dbReference type="RefSeq" id="WP_106205814.1">
    <property type="nucleotide sequence ID" value="NZ_PVTD01000007.1"/>
</dbReference>
<comment type="caution">
    <text evidence="1">The sequence shown here is derived from an EMBL/GenBank/DDBJ whole genome shotgun (WGS) entry which is preliminary data.</text>
</comment>
<dbReference type="EMBL" id="PVTD01000007">
    <property type="protein sequence ID" value="PRY22089.1"/>
    <property type="molecule type" value="Genomic_DNA"/>
</dbReference>
<dbReference type="InterPro" id="IPR051781">
    <property type="entry name" value="Metallo-dep_Hydrolase"/>
</dbReference>
<dbReference type="GO" id="GO:0016810">
    <property type="term" value="F:hydrolase activity, acting on carbon-nitrogen (but not peptide) bonds"/>
    <property type="evidence" value="ECO:0007669"/>
    <property type="project" value="InterPro"/>
</dbReference>
<evidence type="ECO:0000313" key="2">
    <source>
        <dbReference type="Proteomes" id="UP000239480"/>
    </source>
</evidence>
<evidence type="ECO:0000313" key="1">
    <source>
        <dbReference type="EMBL" id="PRY22089.1"/>
    </source>
</evidence>
<dbReference type="PANTHER" id="PTHR43135">
    <property type="entry name" value="ALPHA-D-RIBOSE 1-METHYLPHOSPHONATE 5-TRIPHOSPHATE DIPHOSPHATASE"/>
    <property type="match status" value="1"/>
</dbReference>
<dbReference type="PIRSF" id="PIRSF038971">
    <property type="entry name" value="PhnM"/>
    <property type="match status" value="1"/>
</dbReference>
<gene>
    <name evidence="1" type="ORF">CLV78_10713</name>
</gene>
<dbReference type="NCBIfam" id="NF011984">
    <property type="entry name" value="PRK15446.1-5"/>
    <property type="match status" value="1"/>
</dbReference>
<dbReference type="GO" id="GO:0019700">
    <property type="term" value="P:organic phosphonate catabolic process"/>
    <property type="evidence" value="ECO:0007669"/>
    <property type="project" value="InterPro"/>
</dbReference>
<dbReference type="InterPro" id="IPR012696">
    <property type="entry name" value="PhnM"/>
</dbReference>
<dbReference type="InterPro" id="IPR032466">
    <property type="entry name" value="Metal_Hydrolase"/>
</dbReference>
<dbReference type="AlphaFoldDB" id="A0A2T0RLL9"/>
<dbReference type="SUPFAM" id="SSF51338">
    <property type="entry name" value="Composite domain of metallo-dependent hydrolases"/>
    <property type="match status" value="1"/>
</dbReference>
<dbReference type="SUPFAM" id="SSF51556">
    <property type="entry name" value="Metallo-dependent hydrolases"/>
    <property type="match status" value="1"/>
</dbReference>
<keyword evidence="2" id="KW-1185">Reference proteome</keyword>
<dbReference type="InterPro" id="IPR011059">
    <property type="entry name" value="Metal-dep_hydrolase_composite"/>
</dbReference>
<dbReference type="Proteomes" id="UP000239480">
    <property type="component" value="Unassembled WGS sequence"/>
</dbReference>
<sequence length="397" mass="43190">MNSPFAAAPRRNDSPHPEQGELCIANARIVLEDRVMPGAVHVQGDRIVDVSEGDAVPAGAIDAAGDILIPGLVELHTDNLERHIQPRPKVEMPHISAILAHDGEMASCGITTVFDALRLGSVVKADSNYRKYARAVASELLELNAAGVFRVRHMIHLRAEICSDTLVDELAEFGPEDRVGLVSMMDHTPGQRQFRDLAKLRVYLEGKYGMGRSEFDTHVKEQVERRERFGADHEAATVSEARRLGATLASHDDTTRDQVRYSRDMGIDLAEFPTTLEAAQACRDAGIRIIMGAPNLVRGQSHSGNVSARDLAEADLLDIVSSDYAPSLLIAATWHLSRLWSNLPKAVHTVTSTPASAAKLPDRGRIEVGCVADLVRVHPLGDTPVVRTVWRGGVQVG</sequence>
<dbReference type="PANTHER" id="PTHR43135:SF3">
    <property type="entry name" value="ALPHA-D-RIBOSE 1-METHYLPHOSPHONATE 5-TRIPHOSPHATE DIPHOSPHATASE"/>
    <property type="match status" value="1"/>
</dbReference>
<proteinExistence type="predicted"/>